<evidence type="ECO:0000256" key="4">
    <source>
        <dbReference type="ARBA" id="ARBA00022825"/>
    </source>
</evidence>
<feature type="active site" description="Charge relay system" evidence="5 6">
    <location>
        <position position="191"/>
    </location>
</feature>
<dbReference type="InterPro" id="IPR015500">
    <property type="entry name" value="Peptidase_S8_subtilisin-rel"/>
</dbReference>
<feature type="signal peptide" evidence="7">
    <location>
        <begin position="1"/>
        <end position="21"/>
    </location>
</feature>
<evidence type="ECO:0000313" key="9">
    <source>
        <dbReference type="EMBL" id="RPA80311.1"/>
    </source>
</evidence>
<dbReference type="PANTHER" id="PTHR43399">
    <property type="entry name" value="SUBTILISIN-RELATED"/>
    <property type="match status" value="1"/>
</dbReference>
<dbReference type="Proteomes" id="UP000275078">
    <property type="component" value="Unassembled WGS sequence"/>
</dbReference>
<dbReference type="PROSITE" id="PS00138">
    <property type="entry name" value="SUBTILASE_SER"/>
    <property type="match status" value="1"/>
</dbReference>
<dbReference type="InterPro" id="IPR000209">
    <property type="entry name" value="Peptidase_S8/S53_dom"/>
</dbReference>
<dbReference type="SUPFAM" id="SSF52743">
    <property type="entry name" value="Subtilisin-like"/>
    <property type="match status" value="1"/>
</dbReference>
<feature type="domain" description="Peptidase S8/S53" evidence="8">
    <location>
        <begin position="182"/>
        <end position="571"/>
    </location>
</feature>
<accession>A0A3N4I805</accession>
<protein>
    <submittedName>
        <fullName evidence="9">Subtilisin-like protein</fullName>
    </submittedName>
</protein>
<comment type="similarity">
    <text evidence="1 6">Belongs to the peptidase S8 family.</text>
</comment>
<dbReference type="AlphaFoldDB" id="A0A3N4I805"/>
<dbReference type="GO" id="GO:0004252">
    <property type="term" value="F:serine-type endopeptidase activity"/>
    <property type="evidence" value="ECO:0007669"/>
    <property type="project" value="UniProtKB-UniRule"/>
</dbReference>
<organism evidence="9 10">
    <name type="scientific">Ascobolus immersus RN42</name>
    <dbReference type="NCBI Taxonomy" id="1160509"/>
    <lineage>
        <taxon>Eukaryota</taxon>
        <taxon>Fungi</taxon>
        <taxon>Dikarya</taxon>
        <taxon>Ascomycota</taxon>
        <taxon>Pezizomycotina</taxon>
        <taxon>Pezizomycetes</taxon>
        <taxon>Pezizales</taxon>
        <taxon>Ascobolaceae</taxon>
        <taxon>Ascobolus</taxon>
    </lineage>
</organism>
<dbReference type="PRINTS" id="PR00723">
    <property type="entry name" value="SUBTILISIN"/>
</dbReference>
<dbReference type="OrthoDB" id="10256524at2759"/>
<evidence type="ECO:0000256" key="3">
    <source>
        <dbReference type="ARBA" id="ARBA00022801"/>
    </source>
</evidence>
<dbReference type="InterPro" id="IPR036852">
    <property type="entry name" value="Peptidase_S8/S53_dom_sf"/>
</dbReference>
<feature type="active site" description="Charge relay system" evidence="5 6">
    <location>
        <position position="553"/>
    </location>
</feature>
<dbReference type="STRING" id="1160509.A0A3N4I805"/>
<reference evidence="9 10" key="1">
    <citation type="journal article" date="2018" name="Nat. Ecol. Evol.">
        <title>Pezizomycetes genomes reveal the molecular basis of ectomycorrhizal truffle lifestyle.</title>
        <authorList>
            <person name="Murat C."/>
            <person name="Payen T."/>
            <person name="Noel B."/>
            <person name="Kuo A."/>
            <person name="Morin E."/>
            <person name="Chen J."/>
            <person name="Kohler A."/>
            <person name="Krizsan K."/>
            <person name="Balestrini R."/>
            <person name="Da Silva C."/>
            <person name="Montanini B."/>
            <person name="Hainaut M."/>
            <person name="Levati E."/>
            <person name="Barry K.W."/>
            <person name="Belfiori B."/>
            <person name="Cichocki N."/>
            <person name="Clum A."/>
            <person name="Dockter R.B."/>
            <person name="Fauchery L."/>
            <person name="Guy J."/>
            <person name="Iotti M."/>
            <person name="Le Tacon F."/>
            <person name="Lindquist E.A."/>
            <person name="Lipzen A."/>
            <person name="Malagnac F."/>
            <person name="Mello A."/>
            <person name="Molinier V."/>
            <person name="Miyauchi S."/>
            <person name="Poulain J."/>
            <person name="Riccioni C."/>
            <person name="Rubini A."/>
            <person name="Sitrit Y."/>
            <person name="Splivallo R."/>
            <person name="Traeger S."/>
            <person name="Wang M."/>
            <person name="Zifcakova L."/>
            <person name="Wipf D."/>
            <person name="Zambonelli A."/>
            <person name="Paolocci F."/>
            <person name="Nowrousian M."/>
            <person name="Ottonello S."/>
            <person name="Baldrian P."/>
            <person name="Spatafora J.W."/>
            <person name="Henrissat B."/>
            <person name="Nagy L.G."/>
            <person name="Aury J.M."/>
            <person name="Wincker P."/>
            <person name="Grigoriev I.V."/>
            <person name="Bonfante P."/>
            <person name="Martin F.M."/>
        </authorList>
    </citation>
    <scope>NUCLEOTIDE SEQUENCE [LARGE SCALE GENOMIC DNA]</scope>
    <source>
        <strain evidence="9 10">RN42</strain>
    </source>
</reference>
<dbReference type="Pfam" id="PF00082">
    <property type="entry name" value="Peptidase_S8"/>
    <property type="match status" value="1"/>
</dbReference>
<evidence type="ECO:0000313" key="10">
    <source>
        <dbReference type="Proteomes" id="UP000275078"/>
    </source>
</evidence>
<evidence type="ECO:0000256" key="5">
    <source>
        <dbReference type="PIRSR" id="PIRSR615500-1"/>
    </source>
</evidence>
<dbReference type="PROSITE" id="PS51892">
    <property type="entry name" value="SUBTILASE"/>
    <property type="match status" value="1"/>
</dbReference>
<sequence length="925" mass="101723">MRALLFLFGLIFLFPFYGSSAPAFPSLPQKTIPQTTFIVNFISCTNEKCAENFYLSLIHLHFSFNPVANFTTDFLPGTIFESQNASAAQLMQIPNVGAVYNAETALKSPEYEARLSRPNLGITKYSIDRHLDKRQPPIRVLPFSNPVTQNQPVTESQPFELYSTSLHATTGVQRLHQAGYLGTGTIIAVIDAEMDFGSQWFAALDGTKVNILDSFDFVSESSHPTLPEFYDHHGLLVAGIAVGSDGVAPEADLLLYTIDRDLGPQEVEMTPEQKRAETVSYYNRFRLAIARAHEHGAHVINLSLSTLGSWTDEPVHDALQQLQSSGIIVTAASTNFGESGAITLSDVAALPYSVGVARYNEPVTPGFSLTAKTATEERKMFYRTGAPRSKRASFHLKIEGENHSWLPRHYGPDDMILEEVSGRGISRANFRSSLETGAGGLLLYSSQHIHFDRTQLRLADKTVAILHSKADYEWLLARYEAGDAVELVFEPPDSTSVFAIPRTDYNVEMLHESSGQGPTSDLHLGLSIAAPGGSILTQTGCQSHPHAPFSGTSAASPYVAGIAALYRSKHYPFGAVVPGLSAEFKAKLETSGILMNAVQRHGCPAYSGVEAVWAQAGGQVDAWTTVLGSITITPSQLLLNDTDNAPAMHEITIENDNDIPVTVNIKHVPGPGAFILRRDFSGAVPRMDSGYCLDAAIQAEKVTLSVESKELGAKEKLKVSVTIKAPKVTVDDAKLLPLYGGWIEVTKGTSELYHVTYFGAATSMKSIQLLAEDPEFKVYDPEFSHYVSPRKDQDLKFRLQHSLKGELIVRPVIGSQETIWEYFNAAEWYPGRIDGGFLYGHALKENRIEAIYDRDADKQVIKQKELVGYVDGTWFDSASGRWDVLPIGIPYKACVRLLRILGDRTKAEDWESWCRPATVTFFANN</sequence>
<evidence type="ECO:0000256" key="1">
    <source>
        <dbReference type="ARBA" id="ARBA00011073"/>
    </source>
</evidence>
<dbReference type="EMBL" id="ML119689">
    <property type="protein sequence ID" value="RPA80311.1"/>
    <property type="molecule type" value="Genomic_DNA"/>
</dbReference>
<keyword evidence="4 6" id="KW-0720">Serine protease</keyword>
<proteinExistence type="inferred from homology"/>
<gene>
    <name evidence="9" type="ORF">BJ508DRAFT_307512</name>
</gene>
<name>A0A3N4I805_ASCIM</name>
<keyword evidence="7" id="KW-0732">Signal</keyword>
<evidence type="ECO:0000259" key="8">
    <source>
        <dbReference type="Pfam" id="PF00082"/>
    </source>
</evidence>
<feature type="chain" id="PRO_5018143209" evidence="7">
    <location>
        <begin position="22"/>
        <end position="925"/>
    </location>
</feature>
<evidence type="ECO:0000256" key="2">
    <source>
        <dbReference type="ARBA" id="ARBA00022670"/>
    </source>
</evidence>
<dbReference type="InterPro" id="IPR023828">
    <property type="entry name" value="Peptidase_S8_Ser-AS"/>
</dbReference>
<dbReference type="PANTHER" id="PTHR43399:SF4">
    <property type="entry name" value="CELL WALL-ASSOCIATED PROTEASE"/>
    <property type="match status" value="1"/>
</dbReference>
<dbReference type="GO" id="GO:0006508">
    <property type="term" value="P:proteolysis"/>
    <property type="evidence" value="ECO:0007669"/>
    <property type="project" value="UniProtKB-KW"/>
</dbReference>
<dbReference type="Gene3D" id="3.40.50.200">
    <property type="entry name" value="Peptidase S8/S53 domain"/>
    <property type="match status" value="2"/>
</dbReference>
<evidence type="ECO:0000256" key="7">
    <source>
        <dbReference type="SAM" id="SignalP"/>
    </source>
</evidence>
<dbReference type="InterPro" id="IPR051048">
    <property type="entry name" value="Peptidase_S8/S53_subtilisin"/>
</dbReference>
<keyword evidence="2 6" id="KW-0645">Protease</keyword>
<feature type="active site" description="Charge relay system" evidence="5 6">
    <location>
        <position position="233"/>
    </location>
</feature>
<keyword evidence="10" id="KW-1185">Reference proteome</keyword>
<evidence type="ECO:0000256" key="6">
    <source>
        <dbReference type="PROSITE-ProRule" id="PRU01240"/>
    </source>
</evidence>
<keyword evidence="3 6" id="KW-0378">Hydrolase</keyword>